<protein>
    <recommendedName>
        <fullName evidence="1">Reverse transcriptase domain-containing protein</fullName>
    </recommendedName>
</protein>
<dbReference type="Pfam" id="PF00078">
    <property type="entry name" value="RVT_1"/>
    <property type="match status" value="1"/>
</dbReference>
<keyword evidence="3" id="KW-1185">Reference proteome</keyword>
<evidence type="ECO:0000259" key="1">
    <source>
        <dbReference type="Pfam" id="PF00078"/>
    </source>
</evidence>
<feature type="domain" description="Reverse transcriptase" evidence="1">
    <location>
        <begin position="177"/>
        <end position="270"/>
    </location>
</feature>
<dbReference type="EMBL" id="JANJYJ010000009">
    <property type="protein sequence ID" value="KAK3189113.1"/>
    <property type="molecule type" value="Genomic_DNA"/>
</dbReference>
<evidence type="ECO:0000313" key="3">
    <source>
        <dbReference type="Proteomes" id="UP001281410"/>
    </source>
</evidence>
<evidence type="ECO:0000313" key="2">
    <source>
        <dbReference type="EMBL" id="KAK3189113.1"/>
    </source>
</evidence>
<dbReference type="AlphaFoldDB" id="A0AAE0DUH3"/>
<gene>
    <name evidence="2" type="ORF">Dsin_028674</name>
</gene>
<organism evidence="2 3">
    <name type="scientific">Dipteronia sinensis</name>
    <dbReference type="NCBI Taxonomy" id="43782"/>
    <lineage>
        <taxon>Eukaryota</taxon>
        <taxon>Viridiplantae</taxon>
        <taxon>Streptophyta</taxon>
        <taxon>Embryophyta</taxon>
        <taxon>Tracheophyta</taxon>
        <taxon>Spermatophyta</taxon>
        <taxon>Magnoliopsida</taxon>
        <taxon>eudicotyledons</taxon>
        <taxon>Gunneridae</taxon>
        <taxon>Pentapetalae</taxon>
        <taxon>rosids</taxon>
        <taxon>malvids</taxon>
        <taxon>Sapindales</taxon>
        <taxon>Sapindaceae</taxon>
        <taxon>Hippocastanoideae</taxon>
        <taxon>Acereae</taxon>
        <taxon>Dipteronia</taxon>
    </lineage>
</organism>
<name>A0AAE0DUH3_9ROSI</name>
<reference evidence="2" key="1">
    <citation type="journal article" date="2023" name="Plant J.">
        <title>Genome sequences and population genomics provide insights into the demographic history, inbreeding, and mutation load of two 'living fossil' tree species of Dipteronia.</title>
        <authorList>
            <person name="Feng Y."/>
            <person name="Comes H.P."/>
            <person name="Chen J."/>
            <person name="Zhu S."/>
            <person name="Lu R."/>
            <person name="Zhang X."/>
            <person name="Li P."/>
            <person name="Qiu J."/>
            <person name="Olsen K.M."/>
            <person name="Qiu Y."/>
        </authorList>
    </citation>
    <scope>NUCLEOTIDE SEQUENCE</scope>
    <source>
        <strain evidence="2">NBL</strain>
    </source>
</reference>
<dbReference type="PANTHER" id="PTHR19446">
    <property type="entry name" value="REVERSE TRANSCRIPTASES"/>
    <property type="match status" value="1"/>
</dbReference>
<sequence>MSNIQERLARVLVDRRRMDHFLQVKVDHLGFNSSDHRPILLNFDSVRLVQLGRAKGFQFEHYWLKDEDIGQVVEVVGMRKGPTYSVKGLKSKLNWCAVKLLGWSTDNFGLSQKLIDEKQKQVELLYLKCGEKFWSTVGSEVTQVYLQVLNGGISIREFNVINVVLIPKIHEHHSLLDFRLISLCSVVYKTVTKVLANRLKTCLPAIISFSQSTFVPSHLIFDNVLVSFETLQSIARCKAEKKGLMALKLDMSKAYDKVEWTFSLSNYGKNDLPLYCPGYELYLIFKARFFC</sequence>
<dbReference type="Proteomes" id="UP001281410">
    <property type="component" value="Unassembled WGS sequence"/>
</dbReference>
<dbReference type="InterPro" id="IPR000477">
    <property type="entry name" value="RT_dom"/>
</dbReference>
<proteinExistence type="predicted"/>
<comment type="caution">
    <text evidence="2">The sequence shown here is derived from an EMBL/GenBank/DDBJ whole genome shotgun (WGS) entry which is preliminary data.</text>
</comment>
<accession>A0AAE0DUH3</accession>